<dbReference type="GO" id="GO:0003958">
    <property type="term" value="F:NADPH-hemoprotein reductase activity"/>
    <property type="evidence" value="ECO:0007669"/>
    <property type="project" value="UniProtKB-EC"/>
</dbReference>
<dbReference type="PRINTS" id="PR00369">
    <property type="entry name" value="FLAVODOXIN"/>
</dbReference>
<dbReference type="GO" id="GO:0050660">
    <property type="term" value="F:flavin adenine dinucleotide binding"/>
    <property type="evidence" value="ECO:0007669"/>
    <property type="project" value="TreeGrafter"/>
</dbReference>
<name>A0AAD8YG48_9STRA</name>
<dbReference type="InterPro" id="IPR003097">
    <property type="entry name" value="CysJ-like_FAD-binding"/>
</dbReference>
<keyword evidence="5" id="KW-0274">FAD</keyword>
<accession>A0AAD8YG48</accession>
<dbReference type="EMBL" id="JATAAI010000005">
    <property type="protein sequence ID" value="KAK1745643.1"/>
    <property type="molecule type" value="Genomic_DNA"/>
</dbReference>
<dbReference type="PRINTS" id="PR00371">
    <property type="entry name" value="FPNCR"/>
</dbReference>
<dbReference type="SUPFAM" id="SSF63380">
    <property type="entry name" value="Riboflavin synthase domain-like"/>
    <property type="match status" value="1"/>
</dbReference>
<keyword evidence="4" id="KW-0288">FMN</keyword>
<dbReference type="Pfam" id="PF00258">
    <property type="entry name" value="Flavodoxin_1"/>
    <property type="match status" value="1"/>
</dbReference>
<feature type="domain" description="Flavodoxin-like" evidence="10">
    <location>
        <begin position="69"/>
        <end position="216"/>
    </location>
</feature>
<dbReference type="GO" id="GO:0010181">
    <property type="term" value="F:FMN binding"/>
    <property type="evidence" value="ECO:0007669"/>
    <property type="project" value="InterPro"/>
</dbReference>
<dbReference type="FunFam" id="2.40.30.10:FF:000400">
    <property type="entry name" value="NADPH--cytochrome p450 reductase, putative"/>
    <property type="match status" value="1"/>
</dbReference>
<dbReference type="InterPro" id="IPR017938">
    <property type="entry name" value="Riboflavin_synthase-like_b-brl"/>
</dbReference>
<keyword evidence="7 12" id="KW-0560">Oxidoreductase</keyword>
<evidence type="ECO:0000259" key="10">
    <source>
        <dbReference type="PROSITE" id="PS50902"/>
    </source>
</evidence>
<evidence type="ECO:0000256" key="9">
    <source>
        <dbReference type="SAM" id="MobiDB-lite"/>
    </source>
</evidence>
<dbReference type="PANTHER" id="PTHR19384:SF17">
    <property type="entry name" value="NADPH--CYTOCHROME P450 REDUCTASE"/>
    <property type="match status" value="1"/>
</dbReference>
<dbReference type="InterPro" id="IPR029039">
    <property type="entry name" value="Flavoprotein-like_sf"/>
</dbReference>
<dbReference type="InterPro" id="IPR039261">
    <property type="entry name" value="FNR_nucleotide-bd"/>
</dbReference>
<dbReference type="AlphaFoldDB" id="A0AAD8YG48"/>
<organism evidence="12 13">
    <name type="scientific">Skeletonema marinoi</name>
    <dbReference type="NCBI Taxonomy" id="267567"/>
    <lineage>
        <taxon>Eukaryota</taxon>
        <taxon>Sar</taxon>
        <taxon>Stramenopiles</taxon>
        <taxon>Ochrophyta</taxon>
        <taxon>Bacillariophyta</taxon>
        <taxon>Coscinodiscophyceae</taxon>
        <taxon>Thalassiosirophycidae</taxon>
        <taxon>Thalassiosirales</taxon>
        <taxon>Skeletonemataceae</taxon>
        <taxon>Skeletonema</taxon>
        <taxon>Skeletonema marinoi-dohrnii complex</taxon>
    </lineage>
</organism>
<evidence type="ECO:0000256" key="4">
    <source>
        <dbReference type="ARBA" id="ARBA00022643"/>
    </source>
</evidence>
<evidence type="ECO:0000256" key="1">
    <source>
        <dbReference type="ARBA" id="ARBA00001917"/>
    </source>
</evidence>
<dbReference type="InterPro" id="IPR023173">
    <property type="entry name" value="NADPH_Cyt_P450_Rdtase_alpha"/>
</dbReference>
<evidence type="ECO:0000256" key="8">
    <source>
        <dbReference type="ARBA" id="ARBA00023797"/>
    </source>
</evidence>
<gene>
    <name evidence="12" type="ORF">QTG54_003567</name>
</gene>
<evidence type="ECO:0000313" key="13">
    <source>
        <dbReference type="Proteomes" id="UP001224775"/>
    </source>
</evidence>
<evidence type="ECO:0000256" key="2">
    <source>
        <dbReference type="ARBA" id="ARBA00001974"/>
    </source>
</evidence>
<evidence type="ECO:0000256" key="5">
    <source>
        <dbReference type="ARBA" id="ARBA00022827"/>
    </source>
</evidence>
<dbReference type="PROSITE" id="PS50902">
    <property type="entry name" value="FLAVODOXIN_LIKE"/>
    <property type="match status" value="1"/>
</dbReference>
<comment type="cofactor">
    <cofactor evidence="2">
        <name>FAD</name>
        <dbReference type="ChEBI" id="CHEBI:57692"/>
    </cofactor>
</comment>
<evidence type="ECO:0000256" key="6">
    <source>
        <dbReference type="ARBA" id="ARBA00022857"/>
    </source>
</evidence>
<keyword evidence="13" id="KW-1185">Reference proteome</keyword>
<evidence type="ECO:0000259" key="11">
    <source>
        <dbReference type="PROSITE" id="PS51384"/>
    </source>
</evidence>
<evidence type="ECO:0000256" key="3">
    <source>
        <dbReference type="ARBA" id="ARBA00022630"/>
    </source>
</evidence>
<dbReference type="SUPFAM" id="SSF52343">
    <property type="entry name" value="Ferredoxin reductase-like, C-terminal NADP-linked domain"/>
    <property type="match status" value="1"/>
</dbReference>
<protein>
    <recommendedName>
        <fullName evidence="8">NADPH--hemoprotein reductase</fullName>
        <ecNumber evidence="8">1.6.2.4</ecNumber>
    </recommendedName>
</protein>
<dbReference type="Gene3D" id="3.40.50.360">
    <property type="match status" value="1"/>
</dbReference>
<evidence type="ECO:0000313" key="12">
    <source>
        <dbReference type="EMBL" id="KAK1745643.1"/>
    </source>
</evidence>
<keyword evidence="3" id="KW-0285">Flavoprotein</keyword>
<evidence type="ECO:0000256" key="7">
    <source>
        <dbReference type="ARBA" id="ARBA00023002"/>
    </source>
</evidence>
<sequence length="695" mass="77528">RDVFIPLQHNITPTEHNYAMVLLSHPMFRAILQQSSGRVVLPLLGRQCLRQNVSRFEFVRFSTSTSQPIRILYASQTGTAKLFAYQLSEELSDHYPNREISVKGWHEINNPAELLTTGSLHVFMTSVAGVGEPPDNGKKFYSWIMNNENNPSLNGLDYCVFGLGSTAGHLPYYNVIGKNLDKRLKELGASRVLEIGLGDDGDCIEDDFDNWSANFMNLLGDAPDAEGTSIADEVSVAQDEARDETQDEAQVETGKPAKSQGDSPRVKCPGVALADDETRMISSKYPTLNLIPRKTDTVRHHLFKEDGSNPNSFYVKGTLKFDVISNKHAEINGGESGMNEMEVMLSEYSSNKMCNYEAGDHLVIYPVNSQCVVEALLDNLDVDRHAIISVEGQPESYPFPTGLTVYETLSHCADLGALVSPNFVRMILQRKDIDYKAEIAHPRRTLIDLLFQHQRKLSLDDLLFQIAPMKPRYYSIASSGVKQPSRIRLLYRKIKYVTSLGFQREGVCTSYLSYKGDLGNQDTRKANLAAYINRNSEFRLPKEGHVPILMIAVGCGVSPIRALLEERVALIESGRRLGSARLFLGFRTPDDEVFKAPVEEAIKIGALDDVSVTFASGDKDKRLVTDVLLDEGEYVWNHFESGGVAFVCGGARSFAAAVEDVLLKIFQLHGSLDYSDSEQYLRRLINEKKIMDELA</sequence>
<dbReference type="Proteomes" id="UP001224775">
    <property type="component" value="Unassembled WGS sequence"/>
</dbReference>
<comment type="caution">
    <text evidence="12">The sequence shown here is derived from an EMBL/GenBank/DDBJ whole genome shotgun (WGS) entry which is preliminary data.</text>
</comment>
<dbReference type="GO" id="GO:0005829">
    <property type="term" value="C:cytosol"/>
    <property type="evidence" value="ECO:0007669"/>
    <property type="project" value="TreeGrafter"/>
</dbReference>
<feature type="non-terminal residue" evidence="12">
    <location>
        <position position="1"/>
    </location>
</feature>
<reference evidence="12" key="1">
    <citation type="submission" date="2023-06" db="EMBL/GenBank/DDBJ databases">
        <title>Survivors Of The Sea: Transcriptome response of Skeletonema marinoi to long-term dormancy.</title>
        <authorList>
            <person name="Pinder M.I.M."/>
            <person name="Kourtchenko O."/>
            <person name="Robertson E.K."/>
            <person name="Larsson T."/>
            <person name="Maumus F."/>
            <person name="Osuna-Cruz C.M."/>
            <person name="Vancaester E."/>
            <person name="Stenow R."/>
            <person name="Vandepoele K."/>
            <person name="Ploug H."/>
            <person name="Bruchert V."/>
            <person name="Godhe A."/>
            <person name="Topel M."/>
        </authorList>
    </citation>
    <scope>NUCLEOTIDE SEQUENCE</scope>
    <source>
        <strain evidence="12">R05AC</strain>
    </source>
</reference>
<feature type="domain" description="FAD-binding FR-type" evidence="11">
    <location>
        <begin position="316"/>
        <end position="541"/>
    </location>
</feature>
<keyword evidence="6" id="KW-0521">NADP</keyword>
<dbReference type="InterPro" id="IPR008254">
    <property type="entry name" value="Flavodoxin/NO_synth"/>
</dbReference>
<comment type="cofactor">
    <cofactor evidence="1">
        <name>FMN</name>
        <dbReference type="ChEBI" id="CHEBI:58210"/>
    </cofactor>
</comment>
<dbReference type="InterPro" id="IPR001094">
    <property type="entry name" value="Flavdoxin-like"/>
</dbReference>
<feature type="region of interest" description="Disordered" evidence="9">
    <location>
        <begin position="237"/>
        <end position="266"/>
    </location>
</feature>
<dbReference type="SUPFAM" id="SSF52218">
    <property type="entry name" value="Flavoproteins"/>
    <property type="match status" value="1"/>
</dbReference>
<dbReference type="InterPro" id="IPR001709">
    <property type="entry name" value="Flavoprot_Pyr_Nucl_cyt_Rdtase"/>
</dbReference>
<dbReference type="PANTHER" id="PTHR19384">
    <property type="entry name" value="NITRIC OXIDE SYNTHASE-RELATED"/>
    <property type="match status" value="1"/>
</dbReference>
<dbReference type="InterPro" id="IPR017927">
    <property type="entry name" value="FAD-bd_FR_type"/>
</dbReference>
<dbReference type="PROSITE" id="PS51384">
    <property type="entry name" value="FAD_FR"/>
    <property type="match status" value="1"/>
</dbReference>
<dbReference type="Gene3D" id="3.40.50.80">
    <property type="entry name" value="Nucleotide-binding domain of ferredoxin-NADP reductase (FNR) module"/>
    <property type="match status" value="1"/>
</dbReference>
<dbReference type="Pfam" id="PF00667">
    <property type="entry name" value="FAD_binding_1"/>
    <property type="match status" value="1"/>
</dbReference>
<proteinExistence type="predicted"/>
<dbReference type="EC" id="1.6.2.4" evidence="8"/>
<dbReference type="Gene3D" id="2.40.30.10">
    <property type="entry name" value="Translation factors"/>
    <property type="match status" value="1"/>
</dbReference>
<dbReference type="Gene3D" id="1.20.990.10">
    <property type="entry name" value="NADPH-cytochrome p450 Reductase, Chain A, domain 3"/>
    <property type="match status" value="1"/>
</dbReference>